<gene>
    <name evidence="7" type="ORF">J2Z53_000403</name>
</gene>
<dbReference type="InterPro" id="IPR001638">
    <property type="entry name" value="Solute-binding_3/MltF_N"/>
</dbReference>
<dbReference type="PANTHER" id="PTHR35936">
    <property type="entry name" value="MEMBRANE-BOUND LYTIC MUREIN TRANSGLYCOSYLASE F"/>
    <property type="match status" value="1"/>
</dbReference>
<keyword evidence="8" id="KW-1185">Reference proteome</keyword>
<evidence type="ECO:0000256" key="1">
    <source>
        <dbReference type="ARBA" id="ARBA00004196"/>
    </source>
</evidence>
<comment type="caution">
    <text evidence="7">The sequence shown here is derived from an EMBL/GenBank/DDBJ whole genome shotgun (WGS) entry which is preliminary data.</text>
</comment>
<keyword evidence="5" id="KW-0472">Membrane</keyword>
<keyword evidence="3" id="KW-0732">Signal</keyword>
<evidence type="ECO:0000313" key="7">
    <source>
        <dbReference type="EMBL" id="MBP1888824.1"/>
    </source>
</evidence>
<dbReference type="Proteomes" id="UP000783390">
    <property type="component" value="Unassembled WGS sequence"/>
</dbReference>
<keyword evidence="5" id="KW-0812">Transmembrane</keyword>
<evidence type="ECO:0000256" key="3">
    <source>
        <dbReference type="ARBA" id="ARBA00022729"/>
    </source>
</evidence>
<comment type="subcellular location">
    <subcellularLocation>
        <location evidence="1">Cell envelope</location>
    </subcellularLocation>
</comment>
<evidence type="ECO:0000256" key="2">
    <source>
        <dbReference type="ARBA" id="ARBA00010333"/>
    </source>
</evidence>
<dbReference type="CDD" id="cd00996">
    <property type="entry name" value="PBP2_AatB_like"/>
    <property type="match status" value="1"/>
</dbReference>
<evidence type="ECO:0000256" key="5">
    <source>
        <dbReference type="SAM" id="Phobius"/>
    </source>
</evidence>
<evidence type="ECO:0000256" key="4">
    <source>
        <dbReference type="RuleBase" id="RU003744"/>
    </source>
</evidence>
<dbReference type="InterPro" id="IPR018313">
    <property type="entry name" value="SBP_3_CS"/>
</dbReference>
<name>A0ABS4EXT9_9CLOT</name>
<dbReference type="RefSeq" id="WP_209795549.1">
    <property type="nucleotide sequence ID" value="NZ_JAGGJZ010000001.1"/>
</dbReference>
<sequence>MKKVGVNLVAWILVVLVGASLIHILNKNNYKRDENTIVVGYDDTFVPMGFINNNGKVVGFDIDLAKAVGKKINKKIIFQPIDWTMKETELRNKDIDLIWNGYSITKDREKEVDFSIPYIADRQVIIVRANSKIKDKKDFKGKKLGVQAASSAADAVMKDKSFVNSLNGGNFVSYQSNNDALMDLDAGRIDGVVADEVLARYYMNARGNEKYKVLKDDFGKEFFAVGMRKGDTSMQKEINKGLKAVIEDGSAKKISIKWFGKDIVLKEGQK</sequence>
<dbReference type="PROSITE" id="PS01039">
    <property type="entry name" value="SBP_BACTERIAL_3"/>
    <property type="match status" value="1"/>
</dbReference>
<dbReference type="Pfam" id="PF00497">
    <property type="entry name" value="SBP_bac_3"/>
    <property type="match status" value="1"/>
</dbReference>
<feature type="domain" description="Solute-binding protein family 3/N-terminal" evidence="6">
    <location>
        <begin position="36"/>
        <end position="262"/>
    </location>
</feature>
<accession>A0ABS4EXT9</accession>
<evidence type="ECO:0000313" key="8">
    <source>
        <dbReference type="Proteomes" id="UP000783390"/>
    </source>
</evidence>
<dbReference type="SMART" id="SM00062">
    <property type="entry name" value="PBPb"/>
    <property type="match status" value="1"/>
</dbReference>
<reference evidence="7 8" key="1">
    <citation type="submission" date="2021-03" db="EMBL/GenBank/DDBJ databases">
        <title>Genomic Encyclopedia of Type Strains, Phase IV (KMG-IV): sequencing the most valuable type-strain genomes for metagenomic binning, comparative biology and taxonomic classification.</title>
        <authorList>
            <person name="Goeker M."/>
        </authorList>
    </citation>
    <scope>NUCLEOTIDE SEQUENCE [LARGE SCALE GENOMIC DNA]</scope>
    <source>
        <strain evidence="7 8">DSM 3984</strain>
    </source>
</reference>
<keyword evidence="5" id="KW-1133">Transmembrane helix</keyword>
<proteinExistence type="inferred from homology"/>
<feature type="transmembrane region" description="Helical" evidence="5">
    <location>
        <begin position="6"/>
        <end position="25"/>
    </location>
</feature>
<protein>
    <submittedName>
        <fullName evidence="7">Polar amino acid transport system substrate-binding protein</fullName>
    </submittedName>
</protein>
<evidence type="ECO:0000259" key="6">
    <source>
        <dbReference type="SMART" id="SM00062"/>
    </source>
</evidence>
<comment type="similarity">
    <text evidence="2 4">Belongs to the bacterial solute-binding protein 3 family.</text>
</comment>
<organism evidence="7 8">
    <name type="scientific">Clostridium moniliforme</name>
    <dbReference type="NCBI Taxonomy" id="39489"/>
    <lineage>
        <taxon>Bacteria</taxon>
        <taxon>Bacillati</taxon>
        <taxon>Bacillota</taxon>
        <taxon>Clostridia</taxon>
        <taxon>Eubacteriales</taxon>
        <taxon>Clostridiaceae</taxon>
        <taxon>Clostridium</taxon>
    </lineage>
</organism>
<dbReference type="PANTHER" id="PTHR35936:SF34">
    <property type="entry name" value="ABC TRANSPORTER EXTRACELLULAR-BINDING PROTEIN YCKB-RELATED"/>
    <property type="match status" value="1"/>
</dbReference>
<dbReference type="EMBL" id="JAGGJZ010000001">
    <property type="protein sequence ID" value="MBP1888824.1"/>
    <property type="molecule type" value="Genomic_DNA"/>
</dbReference>
<dbReference type="SUPFAM" id="SSF53850">
    <property type="entry name" value="Periplasmic binding protein-like II"/>
    <property type="match status" value="1"/>
</dbReference>
<dbReference type="Gene3D" id="3.40.190.10">
    <property type="entry name" value="Periplasmic binding protein-like II"/>
    <property type="match status" value="2"/>
</dbReference>